<dbReference type="InterPro" id="IPR024079">
    <property type="entry name" value="MetalloPept_cat_dom_sf"/>
</dbReference>
<evidence type="ECO:0000313" key="4">
    <source>
        <dbReference type="Proteomes" id="UP000031443"/>
    </source>
</evidence>
<dbReference type="SMART" id="SM01351">
    <property type="entry name" value="Aspzincin_M35"/>
    <property type="match status" value="1"/>
</dbReference>
<dbReference type="STRING" id="8469.M7CAW6"/>
<dbReference type="GO" id="GO:0016020">
    <property type="term" value="C:membrane"/>
    <property type="evidence" value="ECO:0007669"/>
    <property type="project" value="TreeGrafter"/>
</dbReference>
<dbReference type="InterPro" id="IPR029463">
    <property type="entry name" value="Lys_MEP"/>
</dbReference>
<proteinExistence type="inferred from homology"/>
<feature type="domain" description="Lysine-specific metallo-endopeptidase" evidence="2">
    <location>
        <begin position="46"/>
        <end position="185"/>
    </location>
</feature>
<accession>M7CAW6</accession>
<protein>
    <submittedName>
        <fullName evidence="3">Peptidyl-Lys metalloendopeptidase</fullName>
    </submittedName>
</protein>
<gene>
    <name evidence="3" type="ORF">UY3_00923</name>
</gene>
<dbReference type="Proteomes" id="UP000031443">
    <property type="component" value="Unassembled WGS sequence"/>
</dbReference>
<dbReference type="Pfam" id="PF14521">
    <property type="entry name" value="Aspzincin_M35"/>
    <property type="match status" value="1"/>
</dbReference>
<dbReference type="AlphaFoldDB" id="M7CAW6"/>
<dbReference type="GO" id="GO:0005576">
    <property type="term" value="C:extracellular region"/>
    <property type="evidence" value="ECO:0007669"/>
    <property type="project" value="InterPro"/>
</dbReference>
<dbReference type="PANTHER" id="PTHR14096">
    <property type="entry name" value="APOLIPOPROTEIN L"/>
    <property type="match status" value="1"/>
</dbReference>
<dbReference type="SUPFAM" id="SSF55486">
    <property type="entry name" value="Metalloproteases ('zincins'), catalytic domain"/>
    <property type="match status" value="1"/>
</dbReference>
<name>M7CAW6_CHEMY</name>
<reference evidence="4" key="1">
    <citation type="journal article" date="2013" name="Nat. Genet.">
        <title>The draft genomes of soft-shell turtle and green sea turtle yield insights into the development and evolution of the turtle-specific body plan.</title>
        <authorList>
            <person name="Wang Z."/>
            <person name="Pascual-Anaya J."/>
            <person name="Zadissa A."/>
            <person name="Li W."/>
            <person name="Niimura Y."/>
            <person name="Huang Z."/>
            <person name="Li C."/>
            <person name="White S."/>
            <person name="Xiong Z."/>
            <person name="Fang D."/>
            <person name="Wang B."/>
            <person name="Ming Y."/>
            <person name="Chen Y."/>
            <person name="Zheng Y."/>
            <person name="Kuraku S."/>
            <person name="Pignatelli M."/>
            <person name="Herrero J."/>
            <person name="Beal K."/>
            <person name="Nozawa M."/>
            <person name="Li Q."/>
            <person name="Wang J."/>
            <person name="Zhang H."/>
            <person name="Yu L."/>
            <person name="Shigenobu S."/>
            <person name="Wang J."/>
            <person name="Liu J."/>
            <person name="Flicek P."/>
            <person name="Searle S."/>
            <person name="Wang J."/>
            <person name="Kuratani S."/>
            <person name="Yin Y."/>
            <person name="Aken B."/>
            <person name="Zhang G."/>
            <person name="Irie N."/>
        </authorList>
    </citation>
    <scope>NUCLEOTIDE SEQUENCE [LARGE SCALE GENOMIC DNA]</scope>
</reference>
<dbReference type="GO" id="GO:0008289">
    <property type="term" value="F:lipid binding"/>
    <property type="evidence" value="ECO:0007669"/>
    <property type="project" value="InterPro"/>
</dbReference>
<dbReference type="EMBL" id="KB482077">
    <property type="protein sequence ID" value="EMP41823.1"/>
    <property type="molecule type" value="Genomic_DNA"/>
</dbReference>
<sequence>MSSRTPNLTPLTREKRQIAEAAKQKAMEILRDALKKKDRVLMEKPQDLVFGDSRHPKFWMERHAILTEELVRGLISELEVVKFMENRTREETYAYVYPTTGDKTVYLCPLFWEASADLKKDSQSGTLIHEVSHFLGIHDITYSEASICVACSGELVKSKSDPSAPDLKSLRKAVLNANNIEYEFEITLNHKGRYENGRYSCCGEKAVNSVCESAVPNEFLACNSRDSEKRMNIGEIMKKSFLPTAKRLQGHVNQLRNIADEVDETHKNATKSNVCGGSMGIVGVVAGLAGLDVSTGGLITDAAATITDGVTSSNKQNEVEKILKQCQGMLKPIVTEFKIYRDGHDTDSSPVLKTSLGAGKTGLSAEIRTEAAKIEEVIERVNKFYRSVERK</sequence>
<dbReference type="GO" id="GO:0006869">
    <property type="term" value="P:lipid transport"/>
    <property type="evidence" value="ECO:0007669"/>
    <property type="project" value="InterPro"/>
</dbReference>
<dbReference type="Gene3D" id="3.40.390.10">
    <property type="entry name" value="Collagenase (Catalytic Domain)"/>
    <property type="match status" value="1"/>
</dbReference>
<dbReference type="Pfam" id="PF05461">
    <property type="entry name" value="ApoL"/>
    <property type="match status" value="1"/>
</dbReference>
<evidence type="ECO:0000313" key="3">
    <source>
        <dbReference type="EMBL" id="EMP41823.1"/>
    </source>
</evidence>
<dbReference type="GO" id="GO:0004222">
    <property type="term" value="F:metalloendopeptidase activity"/>
    <property type="evidence" value="ECO:0007669"/>
    <property type="project" value="InterPro"/>
</dbReference>
<comment type="similarity">
    <text evidence="1">Belongs to the apolipoprotein L family.</text>
</comment>
<dbReference type="GO" id="GO:0042157">
    <property type="term" value="P:lipoprotein metabolic process"/>
    <property type="evidence" value="ECO:0007669"/>
    <property type="project" value="InterPro"/>
</dbReference>
<dbReference type="InterPro" id="IPR008405">
    <property type="entry name" value="ApoL"/>
</dbReference>
<evidence type="ECO:0000259" key="2">
    <source>
        <dbReference type="SMART" id="SM01351"/>
    </source>
</evidence>
<keyword evidence="4" id="KW-1185">Reference proteome</keyword>
<dbReference type="PANTHER" id="PTHR14096:SF28">
    <property type="entry name" value="APOLIPOPROTEIN L, 1-RELATED"/>
    <property type="match status" value="1"/>
</dbReference>
<organism evidence="3 4">
    <name type="scientific">Chelonia mydas</name>
    <name type="common">Green sea-turtle</name>
    <name type="synonym">Chelonia agassizi</name>
    <dbReference type="NCBI Taxonomy" id="8469"/>
    <lineage>
        <taxon>Eukaryota</taxon>
        <taxon>Metazoa</taxon>
        <taxon>Chordata</taxon>
        <taxon>Craniata</taxon>
        <taxon>Vertebrata</taxon>
        <taxon>Euteleostomi</taxon>
        <taxon>Archelosauria</taxon>
        <taxon>Testudinata</taxon>
        <taxon>Testudines</taxon>
        <taxon>Cryptodira</taxon>
        <taxon>Durocryptodira</taxon>
        <taxon>Americhelydia</taxon>
        <taxon>Chelonioidea</taxon>
        <taxon>Cheloniidae</taxon>
        <taxon>Chelonia</taxon>
    </lineage>
</organism>
<evidence type="ECO:0000256" key="1">
    <source>
        <dbReference type="ARBA" id="ARBA00010090"/>
    </source>
</evidence>